<dbReference type="Proteomes" id="UP001595528">
    <property type="component" value="Unassembled WGS sequence"/>
</dbReference>
<organism evidence="7 8">
    <name type="scientific">Marinibaculum pumilum</name>
    <dbReference type="NCBI Taxonomy" id="1766165"/>
    <lineage>
        <taxon>Bacteria</taxon>
        <taxon>Pseudomonadati</taxon>
        <taxon>Pseudomonadota</taxon>
        <taxon>Alphaproteobacteria</taxon>
        <taxon>Rhodospirillales</taxon>
        <taxon>Rhodospirillaceae</taxon>
        <taxon>Marinibaculum</taxon>
    </lineage>
</organism>
<dbReference type="PANTHER" id="PTHR32089:SF112">
    <property type="entry name" value="LYSOZYME-LIKE PROTEIN-RELATED"/>
    <property type="match status" value="1"/>
</dbReference>
<sequence>MSIRMKLVAGFLLLVLLATGQGLYALRAVTSVGELVTGMYDGPLMGISHARAAQTDFAAAARHMSQAISLSQSFGSEVDRAAIDAAYEAFQGNLDVVRERLAGDPLAVSQADSIQALAADWKAKGDMILTGRTVDGAPITSLPTLTVVQRQDAQIASDLTALVEEVAVHGYTFRSEAEEIVAADLQITLALLGLIVVAGLTAAALLARGIVRPIRTAVAAAERVAGGDLEGTLESGRRDEAGALLRALGRMQASLREERVAQAERQAEKEREQAQREQRQSAIEATIRAFESEIETVLGAVTGAVGTTMTTAESLASVAQESDRQTGEVARESEVSAGSIQTAAAAAEELAASTGEIGRRVSDSSRIARDAVTEAEHTRDTIEGLSRAAQKVGEVVTLIQEMAEQTNLLALNATIEAARAGVAGRGFAVVAAEVKNLANRSAKATEEITGQIAAIQAATGNAVGVIQGIGRTIGTISDHATSIAAAVEQQGAATQEISRSVQEAAGSSAQVTAGMGQLSRNATETGEAGGRMLDVARDLSRQSERMTQLVDGFLGQMRAA</sequence>
<dbReference type="Pfam" id="PF00015">
    <property type="entry name" value="MCPsignal"/>
    <property type="match status" value="1"/>
</dbReference>
<evidence type="ECO:0000256" key="4">
    <source>
        <dbReference type="SAM" id="MobiDB-lite"/>
    </source>
</evidence>
<dbReference type="CDD" id="cd06225">
    <property type="entry name" value="HAMP"/>
    <property type="match status" value="1"/>
</dbReference>
<proteinExistence type="inferred from homology"/>
<evidence type="ECO:0000313" key="7">
    <source>
        <dbReference type="EMBL" id="MFC3229074.1"/>
    </source>
</evidence>
<dbReference type="RefSeq" id="WP_379902932.1">
    <property type="nucleotide sequence ID" value="NZ_JBHRTR010000031.1"/>
</dbReference>
<dbReference type="PROSITE" id="PS50111">
    <property type="entry name" value="CHEMOTAXIS_TRANSDUC_2"/>
    <property type="match status" value="1"/>
</dbReference>
<dbReference type="Gene3D" id="6.10.340.10">
    <property type="match status" value="1"/>
</dbReference>
<feature type="domain" description="HAMP" evidence="6">
    <location>
        <begin position="208"/>
        <end position="260"/>
    </location>
</feature>
<dbReference type="Gene3D" id="1.10.287.950">
    <property type="entry name" value="Methyl-accepting chemotaxis protein"/>
    <property type="match status" value="1"/>
</dbReference>
<evidence type="ECO:0000259" key="5">
    <source>
        <dbReference type="PROSITE" id="PS50111"/>
    </source>
</evidence>
<keyword evidence="1 3" id="KW-0807">Transducer</keyword>
<protein>
    <submittedName>
        <fullName evidence="7">Methyl-accepting chemotaxis protein</fullName>
    </submittedName>
</protein>
<reference evidence="8" key="1">
    <citation type="journal article" date="2019" name="Int. J. Syst. Evol. Microbiol.">
        <title>The Global Catalogue of Microorganisms (GCM) 10K type strain sequencing project: providing services to taxonomists for standard genome sequencing and annotation.</title>
        <authorList>
            <consortium name="The Broad Institute Genomics Platform"/>
            <consortium name="The Broad Institute Genome Sequencing Center for Infectious Disease"/>
            <person name="Wu L."/>
            <person name="Ma J."/>
        </authorList>
    </citation>
    <scope>NUCLEOTIDE SEQUENCE [LARGE SCALE GENOMIC DNA]</scope>
    <source>
        <strain evidence="8">KCTC 42964</strain>
    </source>
</reference>
<evidence type="ECO:0000256" key="1">
    <source>
        <dbReference type="ARBA" id="ARBA00023224"/>
    </source>
</evidence>
<dbReference type="PRINTS" id="PR00260">
    <property type="entry name" value="CHEMTRNSDUCR"/>
</dbReference>
<name>A0ABV7L3S3_9PROT</name>
<gene>
    <name evidence="7" type="ORF">ACFOGJ_17645</name>
</gene>
<dbReference type="SMART" id="SM00283">
    <property type="entry name" value="MA"/>
    <property type="match status" value="1"/>
</dbReference>
<keyword evidence="8" id="KW-1185">Reference proteome</keyword>
<feature type="region of interest" description="Disordered" evidence="4">
    <location>
        <begin position="260"/>
        <end position="279"/>
    </location>
</feature>
<dbReference type="InterPro" id="IPR004089">
    <property type="entry name" value="MCPsignal_dom"/>
</dbReference>
<evidence type="ECO:0000256" key="3">
    <source>
        <dbReference type="PROSITE-ProRule" id="PRU00284"/>
    </source>
</evidence>
<dbReference type="InterPro" id="IPR004090">
    <property type="entry name" value="Chemotax_Me-accpt_rcpt"/>
</dbReference>
<dbReference type="SMART" id="SM00304">
    <property type="entry name" value="HAMP"/>
    <property type="match status" value="1"/>
</dbReference>
<dbReference type="Pfam" id="PF00672">
    <property type="entry name" value="HAMP"/>
    <property type="match status" value="1"/>
</dbReference>
<evidence type="ECO:0000259" key="6">
    <source>
        <dbReference type="PROSITE" id="PS50885"/>
    </source>
</evidence>
<comment type="caution">
    <text evidence="7">The sequence shown here is derived from an EMBL/GenBank/DDBJ whole genome shotgun (WGS) entry which is preliminary data.</text>
</comment>
<feature type="domain" description="Methyl-accepting transducer" evidence="5">
    <location>
        <begin position="311"/>
        <end position="526"/>
    </location>
</feature>
<dbReference type="EMBL" id="JBHRTR010000031">
    <property type="protein sequence ID" value="MFC3229074.1"/>
    <property type="molecule type" value="Genomic_DNA"/>
</dbReference>
<dbReference type="PANTHER" id="PTHR32089">
    <property type="entry name" value="METHYL-ACCEPTING CHEMOTAXIS PROTEIN MCPB"/>
    <property type="match status" value="1"/>
</dbReference>
<dbReference type="SUPFAM" id="SSF58104">
    <property type="entry name" value="Methyl-accepting chemotaxis protein (MCP) signaling domain"/>
    <property type="match status" value="1"/>
</dbReference>
<evidence type="ECO:0000313" key="8">
    <source>
        <dbReference type="Proteomes" id="UP001595528"/>
    </source>
</evidence>
<evidence type="ECO:0000256" key="2">
    <source>
        <dbReference type="ARBA" id="ARBA00029447"/>
    </source>
</evidence>
<comment type="similarity">
    <text evidence="2">Belongs to the methyl-accepting chemotaxis (MCP) protein family.</text>
</comment>
<dbReference type="PROSITE" id="PS50885">
    <property type="entry name" value="HAMP"/>
    <property type="match status" value="1"/>
</dbReference>
<accession>A0ABV7L3S3</accession>
<dbReference type="InterPro" id="IPR003660">
    <property type="entry name" value="HAMP_dom"/>
</dbReference>